<proteinExistence type="inferred from homology"/>
<evidence type="ECO:0000313" key="6">
    <source>
        <dbReference type="EMBL" id="KAF7998118.1"/>
    </source>
</evidence>
<dbReference type="Proteomes" id="UP000639338">
    <property type="component" value="Unassembled WGS sequence"/>
</dbReference>
<dbReference type="SUPFAM" id="SSF55856">
    <property type="entry name" value="Cytochrome b5-like heme/steroid binding domain"/>
    <property type="match status" value="1"/>
</dbReference>
<comment type="caution">
    <text evidence="4">Lacks conserved residue(s) required for the propagation of feature annotation.</text>
</comment>
<accession>A0A835CY49</accession>
<keyword evidence="3 4" id="KW-0408">Iron</keyword>
<dbReference type="InterPro" id="IPR053100">
    <property type="entry name" value="Cytochrome_b5-related"/>
</dbReference>
<dbReference type="EMBL" id="JACMRX010000001">
    <property type="protein sequence ID" value="KAF7998118.1"/>
    <property type="molecule type" value="Genomic_DNA"/>
</dbReference>
<dbReference type="GO" id="GO:0006629">
    <property type="term" value="P:lipid metabolic process"/>
    <property type="evidence" value="ECO:0007669"/>
    <property type="project" value="InterPro"/>
</dbReference>
<feature type="transmembrane region" description="Helical" evidence="4">
    <location>
        <begin position="237"/>
        <end position="257"/>
    </location>
</feature>
<dbReference type="InterPro" id="IPR001199">
    <property type="entry name" value="Cyt_B5-like_heme/steroid-bd"/>
</dbReference>
<keyword evidence="4" id="KW-1133">Transmembrane helix</keyword>
<dbReference type="PROSITE" id="PS00191">
    <property type="entry name" value="CYTOCHROME_B5_1"/>
    <property type="match status" value="1"/>
</dbReference>
<dbReference type="SMART" id="SM01117">
    <property type="entry name" value="Cyt-b5"/>
    <property type="match status" value="1"/>
</dbReference>
<reference evidence="6 7" key="1">
    <citation type="submission" date="2020-08" db="EMBL/GenBank/DDBJ databases">
        <title>Aphidius gifuensis genome sequencing and assembly.</title>
        <authorList>
            <person name="Du Z."/>
        </authorList>
    </citation>
    <scope>NUCLEOTIDE SEQUENCE [LARGE SCALE GENOMIC DNA]</scope>
    <source>
        <strain evidence="6">YNYX2018</strain>
        <tissue evidence="6">Adults</tissue>
    </source>
</reference>
<dbReference type="Pfam" id="PF00487">
    <property type="entry name" value="FA_desaturase"/>
    <property type="match status" value="1"/>
</dbReference>
<dbReference type="GO" id="GO:0046872">
    <property type="term" value="F:metal ion binding"/>
    <property type="evidence" value="ECO:0007669"/>
    <property type="project" value="UniProtKB-UniRule"/>
</dbReference>
<keyword evidence="1 4" id="KW-0349">Heme</keyword>
<evidence type="ECO:0000313" key="7">
    <source>
        <dbReference type="Proteomes" id="UP000639338"/>
    </source>
</evidence>
<keyword evidence="2 4" id="KW-0479">Metal-binding</keyword>
<comment type="similarity">
    <text evidence="4">Belongs to the cytochrome b5 family.</text>
</comment>
<gene>
    <name evidence="6" type="ORF">HCN44_009516</name>
</gene>
<dbReference type="GO" id="GO:0020037">
    <property type="term" value="F:heme binding"/>
    <property type="evidence" value="ECO:0007669"/>
    <property type="project" value="UniProtKB-UniRule"/>
</dbReference>
<keyword evidence="4" id="KW-0812">Transmembrane</keyword>
<keyword evidence="7" id="KW-1185">Reference proteome</keyword>
<evidence type="ECO:0000259" key="5">
    <source>
        <dbReference type="PROSITE" id="PS50255"/>
    </source>
</evidence>
<feature type="transmembrane region" description="Helical" evidence="4">
    <location>
        <begin position="137"/>
        <end position="154"/>
    </location>
</feature>
<feature type="transmembrane region" description="Helical" evidence="4">
    <location>
        <begin position="297"/>
        <end position="316"/>
    </location>
</feature>
<feature type="domain" description="Cytochrome b5 heme-binding" evidence="5">
    <location>
        <begin position="11"/>
        <end position="97"/>
    </location>
</feature>
<evidence type="ECO:0000256" key="1">
    <source>
        <dbReference type="ARBA" id="ARBA00022617"/>
    </source>
</evidence>
<evidence type="ECO:0000256" key="2">
    <source>
        <dbReference type="ARBA" id="ARBA00022723"/>
    </source>
</evidence>
<evidence type="ECO:0000256" key="3">
    <source>
        <dbReference type="ARBA" id="ARBA00023004"/>
    </source>
</evidence>
<sequence>MNELKSSIPGLVYLPTREYSKSSDGFLEGRKQVDGAENLWRINNRLYNLDEFINNHPGGAQWISLTKGTDITELFETHHLSNKAENMLPKFYVRDAKTPRSIPMTFNENGFYKTFKKRSYEALKNINYHYPSFKTNLIADTVMIMTILFCLVSAATQSMITSTIAGVLMTWTTIIGHNYLHMRDNYRMYYLDISLMSSRDWRITHVMSHHMYPNTIWDIEMYGYEPLFQYLPRKKSIIRYLGIFYSPIFWFLSFYLVGIKRYISVFFVNKKIEFGDLVPFIIPIIMCFYSQNIQTAFKIWITIIGISSFVFMFIGFNAAHHHPKIFHDGDICRDDLDWGLLELDAVRDRNVIDDYYFLVVTNFGSHGLHHLLPTIDHAYLPLCLPALQKTCEEFNINNDKFTQIELIKGQFAQLRRTHPEKNMR</sequence>
<dbReference type="PANTHER" id="PTHR16740">
    <property type="entry name" value="CYTOCHROME B5-RELATED PROTEIN-RELATED"/>
    <property type="match status" value="1"/>
</dbReference>
<protein>
    <recommendedName>
        <fullName evidence="5">Cytochrome b5 heme-binding domain-containing protein</fullName>
    </recommendedName>
</protein>
<dbReference type="InterPro" id="IPR018506">
    <property type="entry name" value="Cyt_B5_heme-BS"/>
</dbReference>
<evidence type="ECO:0000256" key="4">
    <source>
        <dbReference type="RuleBase" id="RU362121"/>
    </source>
</evidence>
<organism evidence="6 7">
    <name type="scientific">Aphidius gifuensis</name>
    <name type="common">Parasitoid wasp</name>
    <dbReference type="NCBI Taxonomy" id="684658"/>
    <lineage>
        <taxon>Eukaryota</taxon>
        <taxon>Metazoa</taxon>
        <taxon>Ecdysozoa</taxon>
        <taxon>Arthropoda</taxon>
        <taxon>Hexapoda</taxon>
        <taxon>Insecta</taxon>
        <taxon>Pterygota</taxon>
        <taxon>Neoptera</taxon>
        <taxon>Endopterygota</taxon>
        <taxon>Hymenoptera</taxon>
        <taxon>Apocrita</taxon>
        <taxon>Ichneumonoidea</taxon>
        <taxon>Braconidae</taxon>
        <taxon>Aphidiinae</taxon>
        <taxon>Aphidius</taxon>
    </lineage>
</organism>
<dbReference type="Pfam" id="PF00173">
    <property type="entry name" value="Cyt-b5"/>
    <property type="match status" value="1"/>
</dbReference>
<name>A0A835CY49_APHGI</name>
<dbReference type="AlphaFoldDB" id="A0A835CY49"/>
<dbReference type="OrthoDB" id="260519at2759"/>
<dbReference type="PANTHER" id="PTHR16740:SF1">
    <property type="entry name" value="CYTOCHROME B5-RELATED PROTEIN-RELATED"/>
    <property type="match status" value="1"/>
</dbReference>
<dbReference type="Gene3D" id="3.10.120.10">
    <property type="entry name" value="Cytochrome b5-like heme/steroid binding domain"/>
    <property type="match status" value="1"/>
</dbReference>
<dbReference type="PROSITE" id="PS50255">
    <property type="entry name" value="CYTOCHROME_B5_2"/>
    <property type="match status" value="1"/>
</dbReference>
<comment type="caution">
    <text evidence="6">The sequence shown here is derived from an EMBL/GenBank/DDBJ whole genome shotgun (WGS) entry which is preliminary data.</text>
</comment>
<feature type="transmembrane region" description="Helical" evidence="4">
    <location>
        <begin position="160"/>
        <end position="180"/>
    </location>
</feature>
<dbReference type="InterPro" id="IPR036400">
    <property type="entry name" value="Cyt_B5-like_heme/steroid_sf"/>
</dbReference>
<feature type="transmembrane region" description="Helical" evidence="4">
    <location>
        <begin position="272"/>
        <end position="290"/>
    </location>
</feature>
<dbReference type="InterPro" id="IPR005804">
    <property type="entry name" value="FA_desaturase_dom"/>
</dbReference>
<keyword evidence="4" id="KW-0472">Membrane</keyword>